<dbReference type="CDD" id="cd00093">
    <property type="entry name" value="HTH_XRE"/>
    <property type="match status" value="1"/>
</dbReference>
<dbReference type="Proteomes" id="UP000723714">
    <property type="component" value="Unassembled WGS sequence"/>
</dbReference>
<keyword evidence="4" id="KW-1185">Reference proteome</keyword>
<dbReference type="InterPro" id="IPR001387">
    <property type="entry name" value="Cro/C1-type_HTH"/>
</dbReference>
<gene>
    <name evidence="3" type="ORF">HGO97_001915</name>
</gene>
<dbReference type="PANTHER" id="PTHR46558">
    <property type="entry name" value="TRACRIPTIONAL REGULATORY PROTEIN-RELATED-RELATED"/>
    <property type="match status" value="1"/>
</dbReference>
<dbReference type="RefSeq" id="WP_216238864.1">
    <property type="nucleotide sequence ID" value="NZ_JABACJ020000001.1"/>
</dbReference>
<reference evidence="3 4" key="1">
    <citation type="submission" date="2021-06" db="EMBL/GenBank/DDBJ databases">
        <title>Faecalicatena sp. nov. isolated from porcine feces.</title>
        <authorList>
            <person name="Oh B.S."/>
            <person name="Lee J.H."/>
        </authorList>
    </citation>
    <scope>NUCLEOTIDE SEQUENCE [LARGE SCALE GENOMIC DNA]</scope>
    <source>
        <strain evidence="3 4">AGMB00832</strain>
    </source>
</reference>
<feature type="domain" description="HTH cro/C1-type" evidence="2">
    <location>
        <begin position="9"/>
        <end position="63"/>
    </location>
</feature>
<protein>
    <submittedName>
        <fullName evidence="3">Helix-turn-helix domain-containing protein</fullName>
    </submittedName>
</protein>
<evidence type="ECO:0000256" key="1">
    <source>
        <dbReference type="ARBA" id="ARBA00023125"/>
    </source>
</evidence>
<proteinExistence type="predicted"/>
<organism evidence="3 4">
    <name type="scientific">Faecalicatena faecalis</name>
    <dbReference type="NCBI Taxonomy" id="2726362"/>
    <lineage>
        <taxon>Bacteria</taxon>
        <taxon>Bacillati</taxon>
        <taxon>Bacillota</taxon>
        <taxon>Clostridia</taxon>
        <taxon>Lachnospirales</taxon>
        <taxon>Lachnospiraceae</taxon>
        <taxon>Faecalicatena</taxon>
    </lineage>
</organism>
<dbReference type="PROSITE" id="PS50943">
    <property type="entry name" value="HTH_CROC1"/>
    <property type="match status" value="1"/>
</dbReference>
<keyword evidence="1" id="KW-0238">DNA-binding</keyword>
<name>A0ABS6CZ13_9FIRM</name>
<dbReference type="EMBL" id="JABACJ020000001">
    <property type="protein sequence ID" value="MBU3874567.1"/>
    <property type="molecule type" value="Genomic_DNA"/>
</dbReference>
<comment type="caution">
    <text evidence="3">The sequence shown here is derived from an EMBL/GenBank/DDBJ whole genome shotgun (WGS) entry which is preliminary data.</text>
</comment>
<dbReference type="PANTHER" id="PTHR46558:SF11">
    <property type="entry name" value="HTH-TYPE TRANSCRIPTIONAL REGULATOR XRE"/>
    <property type="match status" value="1"/>
</dbReference>
<evidence type="ECO:0000259" key="2">
    <source>
        <dbReference type="PROSITE" id="PS50943"/>
    </source>
</evidence>
<sequence length="72" mass="8232">MENLFAKRLKILRLSRRMTQDQVAGYLGASRQAIANYERGKRECGIDSLILLADLFGVSVDFLIGHSDYRNR</sequence>
<accession>A0ABS6CZ13</accession>
<dbReference type="SMART" id="SM00530">
    <property type="entry name" value="HTH_XRE"/>
    <property type="match status" value="1"/>
</dbReference>
<dbReference type="Pfam" id="PF01381">
    <property type="entry name" value="HTH_3"/>
    <property type="match status" value="1"/>
</dbReference>
<evidence type="ECO:0000313" key="4">
    <source>
        <dbReference type="Proteomes" id="UP000723714"/>
    </source>
</evidence>
<evidence type="ECO:0000313" key="3">
    <source>
        <dbReference type="EMBL" id="MBU3874567.1"/>
    </source>
</evidence>